<reference evidence="1" key="1">
    <citation type="journal article" date="2014" name="Phytochemistry">
        <title>Multiple genes of mevalonate and non-mevalonate pathways contribute to high aconites content in an endangered medicinal herb, Aconitum heterophyllum Wall.</title>
        <authorList>
            <person name="Malhotra N."/>
            <person name="Kumar V."/>
            <person name="Sood H."/>
            <person name="Singh T.R."/>
            <person name="Chauhan R.S."/>
        </authorList>
    </citation>
    <scope>NUCLEOTIDE SEQUENCE</scope>
    <source>
        <tissue evidence="1">Leaf</tissue>
    </source>
</reference>
<name>A0A097DBG8_9MAGN</name>
<proteinExistence type="predicted"/>
<feature type="non-terminal residue" evidence="1">
    <location>
        <position position="1"/>
    </location>
</feature>
<gene>
    <name evidence="1" type="primary">ISPE</name>
</gene>
<organism evidence="1">
    <name type="scientific">Aconitum heterophyllum</name>
    <dbReference type="NCBI Taxonomy" id="279769"/>
    <lineage>
        <taxon>Eukaryota</taxon>
        <taxon>Viridiplantae</taxon>
        <taxon>Streptophyta</taxon>
        <taxon>Embryophyta</taxon>
        <taxon>Tracheophyta</taxon>
        <taxon>Spermatophyta</taxon>
        <taxon>Magnoliopsida</taxon>
        <taxon>Ranunculales</taxon>
        <taxon>Ranunculaceae</taxon>
        <taxon>Ranunculoideae</taxon>
        <taxon>Delphinieae</taxon>
        <taxon>Aconitum</taxon>
    </lineage>
</organism>
<feature type="non-terminal residue" evidence="1">
    <location>
        <position position="72"/>
    </location>
</feature>
<keyword evidence="1" id="KW-0808">Transferase</keyword>
<sequence length="72" mass="7967">PLPVQAAQWLAPSYQRANVLLIVLEATSTRTYRPLAASHLHEAKCYGTALWAANQFGCIARKELQEWSGEIG</sequence>
<accession>A0A097DBG8</accession>
<dbReference type="EMBL" id="KF961202">
    <property type="protein sequence ID" value="AIS92490.1"/>
    <property type="molecule type" value="Genomic_DNA"/>
</dbReference>
<protein>
    <submittedName>
        <fullName evidence="1">4-diphosphocytidyl-2C-methyl-D-erythritol kinase</fullName>
    </submittedName>
</protein>
<keyword evidence="1" id="KW-0418">Kinase</keyword>
<evidence type="ECO:0000313" key="1">
    <source>
        <dbReference type="EMBL" id="AIS92490.1"/>
    </source>
</evidence>
<dbReference type="AlphaFoldDB" id="A0A097DBG8"/>
<dbReference type="GO" id="GO:0016301">
    <property type="term" value="F:kinase activity"/>
    <property type="evidence" value="ECO:0007669"/>
    <property type="project" value="UniProtKB-KW"/>
</dbReference>